<reference evidence="2 3" key="1">
    <citation type="journal article" date="2019" name="Commun. Biol.">
        <title>The bagworm genome reveals a unique fibroin gene that provides high tensile strength.</title>
        <authorList>
            <person name="Kono N."/>
            <person name="Nakamura H."/>
            <person name="Ohtoshi R."/>
            <person name="Tomita M."/>
            <person name="Numata K."/>
            <person name="Arakawa K."/>
        </authorList>
    </citation>
    <scope>NUCLEOTIDE SEQUENCE [LARGE SCALE GENOMIC DNA]</scope>
</reference>
<dbReference type="AlphaFoldDB" id="A0A4C1WW00"/>
<evidence type="ECO:0000313" key="3">
    <source>
        <dbReference type="Proteomes" id="UP000299102"/>
    </source>
</evidence>
<dbReference type="Pfam" id="PF00581">
    <property type="entry name" value="Rhodanese"/>
    <property type="match status" value="1"/>
</dbReference>
<dbReference type="Gene3D" id="3.40.250.10">
    <property type="entry name" value="Rhodanese-like domain"/>
    <property type="match status" value="1"/>
</dbReference>
<dbReference type="SUPFAM" id="SSF52821">
    <property type="entry name" value="Rhodanese/Cell cycle control phosphatase"/>
    <property type="match status" value="1"/>
</dbReference>
<name>A0A4C1WW00_EUMVA</name>
<dbReference type="InterPro" id="IPR001763">
    <property type="entry name" value="Rhodanese-like_dom"/>
</dbReference>
<dbReference type="EMBL" id="BGZK01000643">
    <property type="protein sequence ID" value="GBP54297.1"/>
    <property type="molecule type" value="Genomic_DNA"/>
</dbReference>
<organism evidence="2 3">
    <name type="scientific">Eumeta variegata</name>
    <name type="common">Bagworm moth</name>
    <name type="synonym">Eumeta japonica</name>
    <dbReference type="NCBI Taxonomy" id="151549"/>
    <lineage>
        <taxon>Eukaryota</taxon>
        <taxon>Metazoa</taxon>
        <taxon>Ecdysozoa</taxon>
        <taxon>Arthropoda</taxon>
        <taxon>Hexapoda</taxon>
        <taxon>Insecta</taxon>
        <taxon>Pterygota</taxon>
        <taxon>Neoptera</taxon>
        <taxon>Endopterygota</taxon>
        <taxon>Lepidoptera</taxon>
        <taxon>Glossata</taxon>
        <taxon>Ditrysia</taxon>
        <taxon>Tineoidea</taxon>
        <taxon>Psychidae</taxon>
        <taxon>Oiketicinae</taxon>
        <taxon>Eumeta</taxon>
    </lineage>
</organism>
<dbReference type="PROSITE" id="PS50206">
    <property type="entry name" value="RHODANESE_3"/>
    <property type="match status" value="1"/>
</dbReference>
<keyword evidence="3" id="KW-1185">Reference proteome</keyword>
<gene>
    <name evidence="2" type="ORF">EVAR_32644_1</name>
</gene>
<feature type="domain" description="Rhodanese" evidence="1">
    <location>
        <begin position="18"/>
        <end position="46"/>
    </location>
</feature>
<accession>A0A4C1WW00</accession>
<evidence type="ECO:0000313" key="2">
    <source>
        <dbReference type="EMBL" id="GBP54297.1"/>
    </source>
</evidence>
<dbReference type="InterPro" id="IPR036873">
    <property type="entry name" value="Rhodanese-like_dom_sf"/>
</dbReference>
<dbReference type="Proteomes" id="UP000299102">
    <property type="component" value="Unassembled WGS sequence"/>
</dbReference>
<proteinExistence type="predicted"/>
<sequence>MVDAERVVSYEDMLNVIMQPEKVIIDVRNPDEIIATGKIPSSINVPSGGRRSGQLSLEGGVAHEECCDEFYRDCG</sequence>
<dbReference type="OrthoDB" id="566238at2759"/>
<protein>
    <recommendedName>
        <fullName evidence="1">Rhodanese domain-containing protein</fullName>
    </recommendedName>
</protein>
<comment type="caution">
    <text evidence="2">The sequence shown here is derived from an EMBL/GenBank/DDBJ whole genome shotgun (WGS) entry which is preliminary data.</text>
</comment>
<evidence type="ECO:0000259" key="1">
    <source>
        <dbReference type="PROSITE" id="PS50206"/>
    </source>
</evidence>